<gene>
    <name evidence="1" type="ORF">TNCV_3557991</name>
</gene>
<dbReference type="Gene3D" id="3.30.420.10">
    <property type="entry name" value="Ribonuclease H-like superfamily/Ribonuclease H"/>
    <property type="match status" value="1"/>
</dbReference>
<sequence>MLKLGGSVMLWGESSWREMGPLIRLDMTLTGDRYVGFLSDHLHPFHFALRRTWGTSAGQCDTSHIQNCSRLAPRALF</sequence>
<dbReference type="InterPro" id="IPR036397">
    <property type="entry name" value="RNaseH_sf"/>
</dbReference>
<dbReference type="AlphaFoldDB" id="A0A8X6WDX1"/>
<evidence type="ECO:0000313" key="1">
    <source>
        <dbReference type="EMBL" id="GFY32291.1"/>
    </source>
</evidence>
<accession>A0A8X6WDX1</accession>
<dbReference type="EMBL" id="BMAU01021402">
    <property type="protein sequence ID" value="GFY32291.1"/>
    <property type="molecule type" value="Genomic_DNA"/>
</dbReference>
<dbReference type="Proteomes" id="UP000887159">
    <property type="component" value="Unassembled WGS sequence"/>
</dbReference>
<name>A0A8X6WDX1_TRICX</name>
<dbReference type="GO" id="GO:0003676">
    <property type="term" value="F:nucleic acid binding"/>
    <property type="evidence" value="ECO:0007669"/>
    <property type="project" value="InterPro"/>
</dbReference>
<proteinExistence type="predicted"/>
<protein>
    <submittedName>
        <fullName evidence="1">Uncharacterized protein</fullName>
    </submittedName>
</protein>
<keyword evidence="2" id="KW-1185">Reference proteome</keyword>
<comment type="caution">
    <text evidence="1">The sequence shown here is derived from an EMBL/GenBank/DDBJ whole genome shotgun (WGS) entry which is preliminary data.</text>
</comment>
<reference evidence="1" key="1">
    <citation type="submission" date="2020-08" db="EMBL/GenBank/DDBJ databases">
        <title>Multicomponent nature underlies the extraordinary mechanical properties of spider dragline silk.</title>
        <authorList>
            <person name="Kono N."/>
            <person name="Nakamura H."/>
            <person name="Mori M."/>
            <person name="Yoshida Y."/>
            <person name="Ohtoshi R."/>
            <person name="Malay A.D."/>
            <person name="Moran D.A.P."/>
            <person name="Tomita M."/>
            <person name="Numata K."/>
            <person name="Arakawa K."/>
        </authorList>
    </citation>
    <scope>NUCLEOTIDE SEQUENCE</scope>
</reference>
<evidence type="ECO:0000313" key="2">
    <source>
        <dbReference type="Proteomes" id="UP000887159"/>
    </source>
</evidence>
<organism evidence="1 2">
    <name type="scientific">Trichonephila clavipes</name>
    <name type="common">Golden silk orbweaver</name>
    <name type="synonym">Nephila clavipes</name>
    <dbReference type="NCBI Taxonomy" id="2585209"/>
    <lineage>
        <taxon>Eukaryota</taxon>
        <taxon>Metazoa</taxon>
        <taxon>Ecdysozoa</taxon>
        <taxon>Arthropoda</taxon>
        <taxon>Chelicerata</taxon>
        <taxon>Arachnida</taxon>
        <taxon>Araneae</taxon>
        <taxon>Araneomorphae</taxon>
        <taxon>Entelegynae</taxon>
        <taxon>Araneoidea</taxon>
        <taxon>Nephilidae</taxon>
        <taxon>Trichonephila</taxon>
    </lineage>
</organism>